<gene>
    <name evidence="1" type="ordered locus">Ftrac_0349</name>
</gene>
<dbReference type="EMBL" id="CP002349">
    <property type="protein sequence ID" value="ADR20357.1"/>
    <property type="molecule type" value="Genomic_DNA"/>
</dbReference>
<organism evidence="1 2">
    <name type="scientific">Marivirga tractuosa (strain ATCC 23168 / DSM 4126 / NBRC 15989 / NCIMB 1408 / VKM B-1430 / H-43)</name>
    <name type="common">Microscilla tractuosa</name>
    <name type="synonym">Flexibacter tractuosus</name>
    <dbReference type="NCBI Taxonomy" id="643867"/>
    <lineage>
        <taxon>Bacteria</taxon>
        <taxon>Pseudomonadati</taxon>
        <taxon>Bacteroidota</taxon>
        <taxon>Cytophagia</taxon>
        <taxon>Cytophagales</taxon>
        <taxon>Marivirgaceae</taxon>
        <taxon>Marivirga</taxon>
    </lineage>
</organism>
<dbReference type="OrthoDB" id="979198at2"/>
<dbReference type="HOGENOM" id="CLU_1676549_0_0_10"/>
<dbReference type="STRING" id="643867.Ftrac_0349"/>
<dbReference type="Proteomes" id="UP000008720">
    <property type="component" value="Chromosome"/>
</dbReference>
<keyword evidence="2" id="KW-1185">Reference proteome</keyword>
<dbReference type="KEGG" id="mtt:Ftrac_0349"/>
<evidence type="ECO:0008006" key="3">
    <source>
        <dbReference type="Google" id="ProtNLM"/>
    </source>
</evidence>
<dbReference type="AlphaFoldDB" id="E4TMQ9"/>
<accession>E4TMQ9</accession>
<evidence type="ECO:0000313" key="2">
    <source>
        <dbReference type="Proteomes" id="UP000008720"/>
    </source>
</evidence>
<dbReference type="RefSeq" id="WP_013452508.1">
    <property type="nucleotide sequence ID" value="NC_014759.1"/>
</dbReference>
<sequence>METQQALQIKPPNFKTHIFTKEYESPYQESQIWDWLNDPKTFVDNQTWPFRVEFLLNDKQQHEFETGVLTTHHGPLLSLAGQVGEITPHYRDLLYYYGSYVFSFRIVRPFRLEFWTEDNGEKRIVKMQLSSFVAPSFYSIWNWGQNIFWGRFGRWMNRNIKKRIK</sequence>
<proteinExistence type="predicted"/>
<name>E4TMQ9_MARTH</name>
<evidence type="ECO:0000313" key="1">
    <source>
        <dbReference type="EMBL" id="ADR20357.1"/>
    </source>
</evidence>
<protein>
    <recommendedName>
        <fullName evidence="3">DUF1990 domain-containing protein</fullName>
    </recommendedName>
</protein>
<reference evidence="1 2" key="1">
    <citation type="journal article" date="2011" name="Stand. Genomic Sci.">
        <title>Complete genome sequence of Marivirga tractuosa type strain (H-43).</title>
        <authorList>
            <person name="Pagani I."/>
            <person name="Chertkov O."/>
            <person name="Lapidus A."/>
            <person name="Lucas S."/>
            <person name="Del Rio T.G."/>
            <person name="Tice H."/>
            <person name="Copeland A."/>
            <person name="Cheng J.F."/>
            <person name="Nolan M."/>
            <person name="Saunders E."/>
            <person name="Pitluck S."/>
            <person name="Held B."/>
            <person name="Goodwin L."/>
            <person name="Liolios K."/>
            <person name="Ovchinikova G."/>
            <person name="Ivanova N."/>
            <person name="Mavromatis K."/>
            <person name="Pati A."/>
            <person name="Chen A."/>
            <person name="Palaniappan K."/>
            <person name="Land M."/>
            <person name="Hauser L."/>
            <person name="Jeffries C.D."/>
            <person name="Detter J.C."/>
            <person name="Han C."/>
            <person name="Tapia R."/>
            <person name="Ngatchou-Djao O.D."/>
            <person name="Rohde M."/>
            <person name="Goker M."/>
            <person name="Spring S."/>
            <person name="Sikorski J."/>
            <person name="Woyke T."/>
            <person name="Bristow J."/>
            <person name="Eisen J.A."/>
            <person name="Markowitz V."/>
            <person name="Hugenholtz P."/>
            <person name="Klenk H.P."/>
            <person name="Kyrpides N.C."/>
        </authorList>
    </citation>
    <scope>NUCLEOTIDE SEQUENCE [LARGE SCALE GENOMIC DNA]</scope>
    <source>
        <strain evidence="2">ATCC 23168 / DSM 4126 / NBRC 15989 / NCIMB 1408 / VKM B-1430 / H-43</strain>
    </source>
</reference>
<dbReference type="eggNOG" id="ENOG503444Q">
    <property type="taxonomic scope" value="Bacteria"/>
</dbReference>